<dbReference type="InterPro" id="IPR010730">
    <property type="entry name" value="HET"/>
</dbReference>
<dbReference type="Pfam" id="PF06985">
    <property type="entry name" value="HET"/>
    <property type="match status" value="1"/>
</dbReference>
<dbReference type="Pfam" id="PF26640">
    <property type="entry name" value="DUF8212"/>
    <property type="match status" value="1"/>
</dbReference>
<protein>
    <submittedName>
        <fullName evidence="3">Uncharacterized protein</fullName>
    </submittedName>
</protein>
<evidence type="ECO:0000259" key="1">
    <source>
        <dbReference type="Pfam" id="PF06985"/>
    </source>
</evidence>
<evidence type="ECO:0000259" key="2">
    <source>
        <dbReference type="Pfam" id="PF26640"/>
    </source>
</evidence>
<reference evidence="3 4" key="1">
    <citation type="submission" date="2016-03" db="EMBL/GenBank/DDBJ databases">
        <title>Whole genome sequencing of Grifola frondosa 9006-11.</title>
        <authorList>
            <person name="Min B."/>
            <person name="Park H."/>
            <person name="Kim J.-G."/>
            <person name="Cho H."/>
            <person name="Oh Y.-L."/>
            <person name="Kong W.-S."/>
            <person name="Choi I.-G."/>
        </authorList>
    </citation>
    <scope>NUCLEOTIDE SEQUENCE [LARGE SCALE GENOMIC DNA]</scope>
    <source>
        <strain evidence="3 4">9006-11</strain>
    </source>
</reference>
<evidence type="ECO:0000313" key="4">
    <source>
        <dbReference type="Proteomes" id="UP000092993"/>
    </source>
</evidence>
<dbReference type="PANTHER" id="PTHR10622">
    <property type="entry name" value="HET DOMAIN-CONTAINING PROTEIN"/>
    <property type="match status" value="1"/>
</dbReference>
<sequence length="623" mass="72034">MRLLHTKRITFEEFQDISSTPPHAILSHLWREDEVSLHHVQQRQDAKRLPGYHKILNCCAVAHLEGYDWVWVDTCCIDKTSSSEVSEAINSMYAWYNKSQVCYAYLDDVPRDLDHGRMETNLRNSEWFTRGWTLQELIAPVHVVFLAHDWSEIGTRAELADVIANFTGIDSDLLKGRPVRVSIARRMSWAAHRRTTKEEDRAYSLMGLFGIHMPTIYGEGKRAFLRLQHEIIKRSTDHSIFAWGYGEGWDFLACDPSSFSNWISDPISLIPYETFAQIFAIEHPEHSLTNHGIRIRLPMRADHTEEGKYEAALACWKWDDRGSMLGCYLTLSRIEGAVNRYRRESLTFKQYSHDNTQQFKARDIYLEHKDYLLAETLDIRKDPDTCARVFLVDIGERRFEVMETTPQRMWRTESETKLYFTADGWFESRICGAAVIREKTTGRRLAMVLGLDGSQERRSPPKLVMDILPEDDTEIWRSPTDEIARTICQIHQASSVTHGKFLSHEDSMKQFFQRSKPLGAGLVHITIDVPPHRGVHEPLVNTVELHVDYAPHLTGLELERFLSSVVRFILQQDTSSIVEKRLLKFNEFQWDEDTASAVRALARGRRTRRNGGQPIHGGHILGR</sequence>
<dbReference type="Proteomes" id="UP000092993">
    <property type="component" value="Unassembled WGS sequence"/>
</dbReference>
<dbReference type="OrthoDB" id="2727312at2759"/>
<name>A0A1C7LPJ8_GRIFR</name>
<dbReference type="InterPro" id="IPR058525">
    <property type="entry name" value="DUF8212"/>
</dbReference>
<dbReference type="PANTHER" id="PTHR10622:SF10">
    <property type="entry name" value="HET DOMAIN-CONTAINING PROTEIN"/>
    <property type="match status" value="1"/>
</dbReference>
<organism evidence="3 4">
    <name type="scientific">Grifola frondosa</name>
    <name type="common">Maitake</name>
    <name type="synonym">Polyporus frondosus</name>
    <dbReference type="NCBI Taxonomy" id="5627"/>
    <lineage>
        <taxon>Eukaryota</taxon>
        <taxon>Fungi</taxon>
        <taxon>Dikarya</taxon>
        <taxon>Basidiomycota</taxon>
        <taxon>Agaricomycotina</taxon>
        <taxon>Agaricomycetes</taxon>
        <taxon>Polyporales</taxon>
        <taxon>Grifolaceae</taxon>
        <taxon>Grifola</taxon>
    </lineage>
</organism>
<comment type="caution">
    <text evidence="3">The sequence shown here is derived from an EMBL/GenBank/DDBJ whole genome shotgun (WGS) entry which is preliminary data.</text>
</comment>
<feature type="domain" description="Heterokaryon incompatibility" evidence="1">
    <location>
        <begin position="24"/>
        <end position="107"/>
    </location>
</feature>
<dbReference type="EMBL" id="LUGG01000029">
    <property type="protein sequence ID" value="OBZ66632.1"/>
    <property type="molecule type" value="Genomic_DNA"/>
</dbReference>
<gene>
    <name evidence="3" type="ORF">A0H81_13394</name>
</gene>
<proteinExistence type="predicted"/>
<dbReference type="STRING" id="5627.A0A1C7LPJ8"/>
<keyword evidence="4" id="KW-1185">Reference proteome</keyword>
<feature type="domain" description="DUF8212" evidence="2">
    <location>
        <begin position="222"/>
        <end position="244"/>
    </location>
</feature>
<accession>A0A1C7LPJ8</accession>
<dbReference type="AlphaFoldDB" id="A0A1C7LPJ8"/>
<evidence type="ECO:0000313" key="3">
    <source>
        <dbReference type="EMBL" id="OBZ66632.1"/>
    </source>
</evidence>